<accession>A0A098S5J7</accession>
<dbReference type="OrthoDB" id="9785707at2"/>
<protein>
    <submittedName>
        <fullName evidence="4">Uncharacterized protein</fullName>
    </submittedName>
</protein>
<dbReference type="Pfam" id="PF17782">
    <property type="entry name" value="WHD_DprA"/>
    <property type="match status" value="1"/>
</dbReference>
<dbReference type="SUPFAM" id="SSF102405">
    <property type="entry name" value="MCP/YpsA-like"/>
    <property type="match status" value="1"/>
</dbReference>
<dbReference type="EMBL" id="JPOS01000037">
    <property type="protein sequence ID" value="KGE87365.1"/>
    <property type="molecule type" value="Genomic_DNA"/>
</dbReference>
<dbReference type="PANTHER" id="PTHR43022">
    <property type="entry name" value="PROTEIN SMF"/>
    <property type="match status" value="1"/>
</dbReference>
<dbReference type="InterPro" id="IPR036388">
    <property type="entry name" value="WH-like_DNA-bd_sf"/>
</dbReference>
<dbReference type="AlphaFoldDB" id="A0A098S5J7"/>
<dbReference type="Proteomes" id="UP000029736">
    <property type="component" value="Unassembled WGS sequence"/>
</dbReference>
<dbReference type="InterPro" id="IPR041614">
    <property type="entry name" value="DprA_WH"/>
</dbReference>
<evidence type="ECO:0000313" key="5">
    <source>
        <dbReference type="Proteomes" id="UP000029736"/>
    </source>
</evidence>
<dbReference type="Gene3D" id="3.40.50.450">
    <property type="match status" value="1"/>
</dbReference>
<dbReference type="InterPro" id="IPR010994">
    <property type="entry name" value="RuvA_2-like"/>
</dbReference>
<dbReference type="InterPro" id="IPR057666">
    <property type="entry name" value="DrpA_SLOG"/>
</dbReference>
<evidence type="ECO:0000256" key="1">
    <source>
        <dbReference type="ARBA" id="ARBA00006525"/>
    </source>
</evidence>
<dbReference type="InterPro" id="IPR003488">
    <property type="entry name" value="DprA"/>
</dbReference>
<sequence>MNDDIFYQVALTLIPKVGAVTARNLMSYCGGARAVFEATEKELKGVPGIGAQLLHNIRNSDALFMAERELDFIEAHGIKVLFYTDPGYPQRLRHLPDSPPLLYYKGNADLNAKRTVAIVGTRRPSPQGVHFCEELVEGLKPYNATVVSGLAFGIDIAAHRACIANEIPTVGCVAHGLERIYPAQHTYSALEMIENGGLLSEYPSQTKPDRERFPMRNRIIAGLCDALIVVETQRQGGSMISAKMANDYHRDVFAVPGRIRDRSSAGCNLLIKSHRANLLESVDDLAYVMRWEKSDVQQGIQRELFPDLTPGEETIVALLKQQDLLPVDQISAATQQSNSELAALLLGLEFKGVVRTLPGKRYTLV</sequence>
<organism evidence="4 5">
    <name type="scientific">Phaeodactylibacter xiamenensis</name>
    <dbReference type="NCBI Taxonomy" id="1524460"/>
    <lineage>
        <taxon>Bacteria</taxon>
        <taxon>Pseudomonadati</taxon>
        <taxon>Bacteroidota</taxon>
        <taxon>Saprospiria</taxon>
        <taxon>Saprospirales</taxon>
        <taxon>Haliscomenobacteraceae</taxon>
        <taxon>Phaeodactylibacter</taxon>
    </lineage>
</organism>
<dbReference type="RefSeq" id="WP_044222231.1">
    <property type="nucleotide sequence ID" value="NZ_JBKAGJ010000036.1"/>
</dbReference>
<dbReference type="Pfam" id="PF02481">
    <property type="entry name" value="DNA_processg_A"/>
    <property type="match status" value="1"/>
</dbReference>
<feature type="domain" description="Smf/DprA SLOG" evidence="2">
    <location>
        <begin position="79"/>
        <end position="286"/>
    </location>
</feature>
<name>A0A098S5J7_9BACT</name>
<dbReference type="SUPFAM" id="SSF47781">
    <property type="entry name" value="RuvA domain 2-like"/>
    <property type="match status" value="1"/>
</dbReference>
<comment type="similarity">
    <text evidence="1">Belongs to the DprA/Smf family.</text>
</comment>
<evidence type="ECO:0000259" key="3">
    <source>
        <dbReference type="Pfam" id="PF17782"/>
    </source>
</evidence>
<dbReference type="GO" id="GO:0009294">
    <property type="term" value="P:DNA-mediated transformation"/>
    <property type="evidence" value="ECO:0007669"/>
    <property type="project" value="InterPro"/>
</dbReference>
<evidence type="ECO:0000259" key="2">
    <source>
        <dbReference type="Pfam" id="PF02481"/>
    </source>
</evidence>
<dbReference type="STRING" id="1524460.IX84_15295"/>
<dbReference type="NCBIfam" id="TIGR00732">
    <property type="entry name" value="dprA"/>
    <property type="match status" value="1"/>
</dbReference>
<proteinExistence type="inferred from homology"/>
<dbReference type="PANTHER" id="PTHR43022:SF1">
    <property type="entry name" value="PROTEIN SMF"/>
    <property type="match status" value="1"/>
</dbReference>
<keyword evidence="5" id="KW-1185">Reference proteome</keyword>
<reference evidence="4 5" key="1">
    <citation type="journal article" date="2014" name="Int. J. Syst. Evol. Microbiol.">
        <title>Phaeodactylibacter xiamenensis gen. nov., sp. nov., a member of the family Saprospiraceae isolated from the marine alga Phaeodactylum tricornutum.</title>
        <authorList>
            <person name="Chen Z.Jr."/>
            <person name="Lei X."/>
            <person name="Lai Q."/>
            <person name="Li Y."/>
            <person name="Zhang B."/>
            <person name="Zhang J."/>
            <person name="Zhang H."/>
            <person name="Yang L."/>
            <person name="Zheng W."/>
            <person name="Tian Y."/>
            <person name="Yu Z."/>
            <person name="Xu H.Jr."/>
            <person name="Zheng T."/>
        </authorList>
    </citation>
    <scope>NUCLEOTIDE SEQUENCE [LARGE SCALE GENOMIC DNA]</scope>
    <source>
        <strain evidence="4 5">KD52</strain>
    </source>
</reference>
<dbReference type="Gene3D" id="1.10.10.10">
    <property type="entry name" value="Winged helix-like DNA-binding domain superfamily/Winged helix DNA-binding domain"/>
    <property type="match status" value="1"/>
</dbReference>
<feature type="domain" description="DprA winged helix" evidence="3">
    <location>
        <begin position="306"/>
        <end position="360"/>
    </location>
</feature>
<evidence type="ECO:0000313" key="4">
    <source>
        <dbReference type="EMBL" id="KGE87365.1"/>
    </source>
</evidence>
<comment type="caution">
    <text evidence="4">The sequence shown here is derived from an EMBL/GenBank/DDBJ whole genome shotgun (WGS) entry which is preliminary data.</text>
</comment>
<gene>
    <name evidence="4" type="ORF">IX84_15295</name>
</gene>